<dbReference type="CDD" id="cd05008">
    <property type="entry name" value="SIS_GlmS_GlmD_1"/>
    <property type="match status" value="1"/>
</dbReference>
<dbReference type="PANTHER" id="PTHR10937:SF8">
    <property type="entry name" value="AMINOTRANSFERASE-RELATED"/>
    <property type="match status" value="1"/>
</dbReference>
<comment type="caution">
    <text evidence="3">The sequence shown here is derived from an EMBL/GenBank/DDBJ whole genome shotgun (WGS) entry which is preliminary data.</text>
</comment>
<name>A0A2M8PHQ1_9CHLR</name>
<keyword evidence="1" id="KW-0677">Repeat</keyword>
<dbReference type="AlphaFoldDB" id="A0A2M8PHQ1"/>
<dbReference type="Proteomes" id="UP000229681">
    <property type="component" value="Unassembled WGS sequence"/>
</dbReference>
<sequence length="351" mass="37786">MNDALQPANSILEREIRQQPEVIARLIAQPQFAQVAAALRAADPRYIVLAARGSSDNAARYAQYLFGIHLGLPVALAAPSISTLYQSPPRYRNAAVIGVSQSGQATDVLQVLRDAAAQGALTIAITNAPDSPMAQQADYHLALHAGLERSIAATKTYTAQLAAFALLTAHLAENSGLFDDLRRLPTFIAHALEIAPVLAARAERFRFMSHCVVLGRGYNYATAFEIALKIKELTYVIAEPYSSADFRHGPKAMIEEDFPVIAIMPDGAALPDMLALVRDLRERRADLTVISANRTALEAAHLPVPMPQGVPEWLSPIVAVVAGQLLALHIAAVKGNALDAPRSLTKITQTR</sequence>
<dbReference type="Gene3D" id="3.40.50.10490">
    <property type="entry name" value="Glucose-6-phosphate isomerase like protein, domain 1"/>
    <property type="match status" value="2"/>
</dbReference>
<dbReference type="EMBL" id="PGTM01000016">
    <property type="protein sequence ID" value="PJF37072.1"/>
    <property type="molecule type" value="Genomic_DNA"/>
</dbReference>
<dbReference type="SUPFAM" id="SSF53697">
    <property type="entry name" value="SIS domain"/>
    <property type="match status" value="1"/>
</dbReference>
<feature type="domain" description="SIS" evidence="2">
    <location>
        <begin position="35"/>
        <end position="177"/>
    </location>
</feature>
<dbReference type="InterPro" id="IPR001347">
    <property type="entry name" value="SIS_dom"/>
</dbReference>
<dbReference type="InterPro" id="IPR035490">
    <property type="entry name" value="GlmS/FrlB_SIS"/>
</dbReference>
<dbReference type="GO" id="GO:0097367">
    <property type="term" value="F:carbohydrate derivative binding"/>
    <property type="evidence" value="ECO:0007669"/>
    <property type="project" value="InterPro"/>
</dbReference>
<evidence type="ECO:0000313" key="3">
    <source>
        <dbReference type="EMBL" id="PJF37072.1"/>
    </source>
</evidence>
<evidence type="ECO:0000256" key="1">
    <source>
        <dbReference type="ARBA" id="ARBA00022737"/>
    </source>
</evidence>
<dbReference type="GO" id="GO:0008483">
    <property type="term" value="F:transaminase activity"/>
    <property type="evidence" value="ECO:0007669"/>
    <property type="project" value="UniProtKB-KW"/>
</dbReference>
<reference evidence="3 4" key="1">
    <citation type="submission" date="2017-11" db="EMBL/GenBank/DDBJ databases">
        <title>Evolution of Phototrophy in the Chloroflexi Phylum Driven by Horizontal Gene Transfer.</title>
        <authorList>
            <person name="Ward L.M."/>
            <person name="Hemp J."/>
            <person name="Shih P.M."/>
            <person name="Mcglynn S.E."/>
            <person name="Fischer W."/>
        </authorList>
    </citation>
    <scope>NUCLEOTIDE SEQUENCE [LARGE SCALE GENOMIC DNA]</scope>
    <source>
        <strain evidence="3">JP3_13</strain>
    </source>
</reference>
<keyword evidence="3" id="KW-0032">Aminotransferase</keyword>
<evidence type="ECO:0000259" key="2">
    <source>
        <dbReference type="PROSITE" id="PS51464"/>
    </source>
</evidence>
<keyword evidence="3" id="KW-0808">Transferase</keyword>
<dbReference type="InterPro" id="IPR035466">
    <property type="entry name" value="GlmS/AgaS_SIS"/>
</dbReference>
<organism evidence="3 4">
    <name type="scientific">Candidatus Thermofonsia Clade 1 bacterium</name>
    <dbReference type="NCBI Taxonomy" id="2364210"/>
    <lineage>
        <taxon>Bacteria</taxon>
        <taxon>Bacillati</taxon>
        <taxon>Chloroflexota</taxon>
        <taxon>Candidatus Thermofontia</taxon>
        <taxon>Candidatus Thermofonsia Clade 1</taxon>
    </lineage>
</organism>
<dbReference type="Pfam" id="PF01380">
    <property type="entry name" value="SIS"/>
    <property type="match status" value="2"/>
</dbReference>
<dbReference type="PROSITE" id="PS51464">
    <property type="entry name" value="SIS"/>
    <property type="match status" value="2"/>
</dbReference>
<feature type="domain" description="SIS" evidence="2">
    <location>
        <begin position="194"/>
        <end position="341"/>
    </location>
</feature>
<dbReference type="CDD" id="cd05009">
    <property type="entry name" value="SIS_GlmS_GlmD_2"/>
    <property type="match status" value="1"/>
</dbReference>
<dbReference type="GO" id="GO:1901135">
    <property type="term" value="P:carbohydrate derivative metabolic process"/>
    <property type="evidence" value="ECO:0007669"/>
    <property type="project" value="InterPro"/>
</dbReference>
<protein>
    <submittedName>
        <fullName evidence="3">Glucosamine--fructose-6-phosphate aminotransferase</fullName>
    </submittedName>
</protein>
<dbReference type="PANTHER" id="PTHR10937">
    <property type="entry name" value="GLUCOSAMINE--FRUCTOSE-6-PHOSPHATE AMINOTRANSFERASE, ISOMERIZING"/>
    <property type="match status" value="1"/>
</dbReference>
<proteinExistence type="predicted"/>
<accession>A0A2M8PHQ1</accession>
<evidence type="ECO:0000313" key="4">
    <source>
        <dbReference type="Proteomes" id="UP000229681"/>
    </source>
</evidence>
<dbReference type="InterPro" id="IPR046348">
    <property type="entry name" value="SIS_dom_sf"/>
</dbReference>
<gene>
    <name evidence="3" type="ORF">CUN49_02220</name>
</gene>